<comment type="caution">
    <text evidence="6">The sequence shown here is derived from an EMBL/GenBank/DDBJ whole genome shotgun (WGS) entry which is preliminary data.</text>
</comment>
<evidence type="ECO:0000313" key="7">
    <source>
        <dbReference type="Proteomes" id="UP001234495"/>
    </source>
</evidence>
<evidence type="ECO:0000313" key="6">
    <source>
        <dbReference type="EMBL" id="MDQ0231831.1"/>
    </source>
</evidence>
<protein>
    <recommendedName>
        <fullName evidence="5">Transposase IS4-like domain-containing protein</fullName>
    </recommendedName>
</protein>
<keyword evidence="3" id="KW-0238">DNA-binding</keyword>
<dbReference type="InterPro" id="IPR047952">
    <property type="entry name" value="Transpos_IS4"/>
</dbReference>
<organism evidence="6 7">
    <name type="scientific">Metabacillus malikii</name>
    <dbReference type="NCBI Taxonomy" id="1504265"/>
    <lineage>
        <taxon>Bacteria</taxon>
        <taxon>Bacillati</taxon>
        <taxon>Bacillota</taxon>
        <taxon>Bacilli</taxon>
        <taxon>Bacillales</taxon>
        <taxon>Bacillaceae</taxon>
        <taxon>Metabacillus</taxon>
    </lineage>
</organism>
<dbReference type="Proteomes" id="UP001234495">
    <property type="component" value="Unassembled WGS sequence"/>
</dbReference>
<feature type="domain" description="Transposase IS4-like" evidence="5">
    <location>
        <begin position="125"/>
        <end position="324"/>
    </location>
</feature>
<keyword evidence="2" id="KW-0815">Transposition</keyword>
<dbReference type="RefSeq" id="WP_307343450.1">
    <property type="nucleotide sequence ID" value="NZ_JAUSUD010000015.1"/>
</dbReference>
<reference evidence="6 7" key="1">
    <citation type="submission" date="2023-07" db="EMBL/GenBank/DDBJ databases">
        <title>Genomic Encyclopedia of Type Strains, Phase IV (KMG-IV): sequencing the most valuable type-strain genomes for metagenomic binning, comparative biology and taxonomic classification.</title>
        <authorList>
            <person name="Goeker M."/>
        </authorList>
    </citation>
    <scope>NUCLEOTIDE SEQUENCE [LARGE SCALE GENOMIC DNA]</scope>
    <source>
        <strain evidence="6 7">DSM 29005</strain>
    </source>
</reference>
<dbReference type="InterPro" id="IPR002559">
    <property type="entry name" value="Transposase_11"/>
</dbReference>
<evidence type="ECO:0000256" key="4">
    <source>
        <dbReference type="ARBA" id="ARBA00023172"/>
    </source>
</evidence>
<dbReference type="Pfam" id="PF01609">
    <property type="entry name" value="DDE_Tnp_1"/>
    <property type="match status" value="1"/>
</dbReference>
<keyword evidence="7" id="KW-1185">Reference proteome</keyword>
<dbReference type="SUPFAM" id="SSF53098">
    <property type="entry name" value="Ribonuclease H-like"/>
    <property type="match status" value="1"/>
</dbReference>
<evidence type="ECO:0000256" key="1">
    <source>
        <dbReference type="ARBA" id="ARBA00010075"/>
    </source>
</evidence>
<accession>A0ABT9ZJ45</accession>
<evidence type="ECO:0000259" key="5">
    <source>
        <dbReference type="Pfam" id="PF01609"/>
    </source>
</evidence>
<comment type="similarity">
    <text evidence="1">Belongs to the transposase 11 family.</text>
</comment>
<proteinExistence type="inferred from homology"/>
<dbReference type="PANTHER" id="PTHR33258">
    <property type="entry name" value="TRANSPOSASE INSL FOR INSERTION SEQUENCE ELEMENT IS186A-RELATED"/>
    <property type="match status" value="1"/>
</dbReference>
<name>A0ABT9ZJ45_9BACI</name>
<dbReference type="Gene3D" id="3.90.350.10">
    <property type="entry name" value="Transposase Inhibitor Protein From Tn5, Chain A, domain 1"/>
    <property type="match status" value="1"/>
</dbReference>
<keyword evidence="4" id="KW-0233">DNA recombination</keyword>
<dbReference type="PANTHER" id="PTHR33258:SF1">
    <property type="entry name" value="TRANSPOSASE INSL FOR INSERTION SEQUENCE ELEMENT IS186A-RELATED"/>
    <property type="match status" value="1"/>
</dbReference>
<gene>
    <name evidence="6" type="ORF">J2S19_003116</name>
</gene>
<evidence type="ECO:0000256" key="2">
    <source>
        <dbReference type="ARBA" id="ARBA00022578"/>
    </source>
</evidence>
<dbReference type="EMBL" id="JAUSUD010000015">
    <property type="protein sequence ID" value="MDQ0231831.1"/>
    <property type="molecule type" value="Genomic_DNA"/>
</dbReference>
<sequence>MNSKIIGREMLICQCLSLLPTEDFDCPLLDYGNYKLTTKSLLKIFVSAQLDQWSSYAHMEEKLRAYPELCKELDIKGISGSQLSRRINDLPTEWVQKLFIKVVKKIKQLTHSNKGLPNGIGRLHIVDSTEIRLPENLCDWAFISKGHNAVKMHTRLTVVSKDIVFPDKIVPSTGTVSDYESSDSLVEEADAIYVMDRGYPSRKNLMDWQKKEISFVVRITKNLRLYTLEKYEPSHPSVIKDEKVLYGISDIPIRYIEFVDEKERTYRILTTRFDFTAQQVMEIYRNRWIIELFFKWIKQHLKLTKLWSTKPQGIWNQMFLALIAFGLSLIVKLQTESTKTPWQFFRLVQTYLYQPVESFMKELQLKKKKKSKGRQKIPDQKPKVVPLYGNVALVKKEKGK</sequence>
<evidence type="ECO:0000256" key="3">
    <source>
        <dbReference type="ARBA" id="ARBA00023125"/>
    </source>
</evidence>
<dbReference type="InterPro" id="IPR012337">
    <property type="entry name" value="RNaseH-like_sf"/>
</dbReference>
<dbReference type="NCBIfam" id="NF033592">
    <property type="entry name" value="transpos_IS4_1"/>
    <property type="match status" value="1"/>
</dbReference>